<protein>
    <submittedName>
        <fullName evidence="1">Uncharacterized protein</fullName>
    </submittedName>
</protein>
<dbReference type="EMBL" id="CM042020">
    <property type="protein sequence ID" value="KAI3821796.1"/>
    <property type="molecule type" value="Genomic_DNA"/>
</dbReference>
<reference evidence="2" key="1">
    <citation type="journal article" date="2022" name="Mol. Ecol. Resour.">
        <title>The genomes of chicory, endive, great burdock and yacon provide insights into Asteraceae palaeo-polyploidization history and plant inulin production.</title>
        <authorList>
            <person name="Fan W."/>
            <person name="Wang S."/>
            <person name="Wang H."/>
            <person name="Wang A."/>
            <person name="Jiang F."/>
            <person name="Liu H."/>
            <person name="Zhao H."/>
            <person name="Xu D."/>
            <person name="Zhang Y."/>
        </authorList>
    </citation>
    <scope>NUCLEOTIDE SEQUENCE [LARGE SCALE GENOMIC DNA]</scope>
    <source>
        <strain evidence="2">cv. Yunnan</strain>
    </source>
</reference>
<dbReference type="Proteomes" id="UP001056120">
    <property type="component" value="Linkage Group LG03"/>
</dbReference>
<gene>
    <name evidence="1" type="ORF">L1987_09369</name>
</gene>
<organism evidence="1 2">
    <name type="scientific">Smallanthus sonchifolius</name>
    <dbReference type="NCBI Taxonomy" id="185202"/>
    <lineage>
        <taxon>Eukaryota</taxon>
        <taxon>Viridiplantae</taxon>
        <taxon>Streptophyta</taxon>
        <taxon>Embryophyta</taxon>
        <taxon>Tracheophyta</taxon>
        <taxon>Spermatophyta</taxon>
        <taxon>Magnoliopsida</taxon>
        <taxon>eudicotyledons</taxon>
        <taxon>Gunneridae</taxon>
        <taxon>Pentapetalae</taxon>
        <taxon>asterids</taxon>
        <taxon>campanulids</taxon>
        <taxon>Asterales</taxon>
        <taxon>Asteraceae</taxon>
        <taxon>Asteroideae</taxon>
        <taxon>Heliantheae alliance</taxon>
        <taxon>Millerieae</taxon>
        <taxon>Smallanthus</taxon>
    </lineage>
</organism>
<keyword evidence="2" id="KW-1185">Reference proteome</keyword>
<evidence type="ECO:0000313" key="2">
    <source>
        <dbReference type="Proteomes" id="UP001056120"/>
    </source>
</evidence>
<comment type="caution">
    <text evidence="1">The sequence shown here is derived from an EMBL/GenBank/DDBJ whole genome shotgun (WGS) entry which is preliminary data.</text>
</comment>
<evidence type="ECO:0000313" key="1">
    <source>
        <dbReference type="EMBL" id="KAI3821796.1"/>
    </source>
</evidence>
<reference evidence="1 2" key="2">
    <citation type="journal article" date="2022" name="Mol. Ecol. Resour.">
        <title>The genomes of chicory, endive, great burdock and yacon provide insights into Asteraceae paleo-polyploidization history and plant inulin production.</title>
        <authorList>
            <person name="Fan W."/>
            <person name="Wang S."/>
            <person name="Wang H."/>
            <person name="Wang A."/>
            <person name="Jiang F."/>
            <person name="Liu H."/>
            <person name="Zhao H."/>
            <person name="Xu D."/>
            <person name="Zhang Y."/>
        </authorList>
    </citation>
    <scope>NUCLEOTIDE SEQUENCE [LARGE SCALE GENOMIC DNA]</scope>
    <source>
        <strain evidence="2">cv. Yunnan</strain>
        <tissue evidence="1">Leaves</tissue>
    </source>
</reference>
<proteinExistence type="predicted"/>
<name>A0ACB9JNS4_9ASTR</name>
<sequence>MDARKIMVANIGPIGGIPYIRDLNSSAGNDCVALPNHLANLFIKQLKGLLQDLNNSLEGSIFIYANVNHIVEDIPHNFKSYGFDHADSACCHLAGKYGGMVPCLPPSKVCPNRSKYVFWDPYHLSDTTHTIIAKRLIDGHIEDISPLNLRALFKH</sequence>
<accession>A0ACB9JNS4</accession>